<dbReference type="PANTHER" id="PTHR30590">
    <property type="entry name" value="INNER MEMBRANE PROTEIN"/>
    <property type="match status" value="1"/>
</dbReference>
<feature type="transmembrane region" description="Helical" evidence="1">
    <location>
        <begin position="277"/>
        <end position="296"/>
    </location>
</feature>
<dbReference type="EMBL" id="JJRY01000001">
    <property type="protein sequence ID" value="KEF40236.1"/>
    <property type="molecule type" value="Genomic_DNA"/>
</dbReference>
<feature type="domain" description="DUF418" evidence="2">
    <location>
        <begin position="189"/>
        <end position="341"/>
    </location>
</feature>
<proteinExistence type="predicted"/>
<dbReference type="PANTHER" id="PTHR30590:SF3">
    <property type="entry name" value="HYPOTHETICAL MEMBRANE SPANNING PROTEIN"/>
    <property type="match status" value="1"/>
</dbReference>
<comment type="caution">
    <text evidence="3">The sequence shown here is derived from an EMBL/GenBank/DDBJ whole genome shotgun (WGS) entry which is preliminary data.</text>
</comment>
<feature type="transmembrane region" description="Helical" evidence="1">
    <location>
        <begin position="117"/>
        <end position="134"/>
    </location>
</feature>
<dbReference type="PATRIC" id="fig|1348973.3.peg.246"/>
<sequence length="349" mass="39614">MNPSITQKERIISLDIIRGIALFGILLINVGAFKTLTDDVVIPDYNGINEIVAILTDILVEKKFFSIFSFLFGVGFYIFASRAESRGDRPRWCFARRLLALLLIGIIHFLFFWGSILAVYAVIGFLLIPFYRAKVSTISKWIGGIITVYILSQLLGIFAPDMGVFSNVIAFLGNDSITIFIMFLSGFLAAKADWIRKISDLTTEIRWLQIVTLPLFISFSIWIWFASQGNDPHIQEIIALGTIPTTYLYLSSLFVILENKRIAKLLQPIARVGQMAFTNYWAQSFIGLAIISIMDLEVVSPINIVIISIIIFAIQIIYSVIWFKFFKMGPLEKVWRFMTYGRNGASIRK</sequence>
<protein>
    <submittedName>
        <fullName evidence="3">Putative membrane protein</fullName>
    </submittedName>
</protein>
<dbReference type="Proteomes" id="UP000027936">
    <property type="component" value="Unassembled WGS sequence"/>
</dbReference>
<feature type="transmembrane region" description="Helical" evidence="1">
    <location>
        <begin position="64"/>
        <end position="80"/>
    </location>
</feature>
<name>A0A072NRZ5_SCHAZ</name>
<evidence type="ECO:0000256" key="1">
    <source>
        <dbReference type="SAM" id="Phobius"/>
    </source>
</evidence>
<feature type="transmembrane region" description="Helical" evidence="1">
    <location>
        <begin position="141"/>
        <end position="159"/>
    </location>
</feature>
<evidence type="ECO:0000259" key="2">
    <source>
        <dbReference type="Pfam" id="PF04235"/>
    </source>
</evidence>
<keyword evidence="1" id="KW-0472">Membrane</keyword>
<dbReference type="InterPro" id="IPR052529">
    <property type="entry name" value="Bact_Transport_Assoc"/>
</dbReference>
<dbReference type="InterPro" id="IPR007349">
    <property type="entry name" value="DUF418"/>
</dbReference>
<reference evidence="3 4" key="1">
    <citation type="submission" date="2014-04" db="EMBL/GenBank/DDBJ databases">
        <title>Draft genome sequence of Bacillus azotoformans MEV2011, a (co-) denitrifying strain unable to grow in the presence of oxygen.</title>
        <authorList>
            <person name="Nielsen M."/>
            <person name="Schreiber L."/>
            <person name="Finster K."/>
            <person name="Schramm A."/>
        </authorList>
    </citation>
    <scope>NUCLEOTIDE SEQUENCE [LARGE SCALE GENOMIC DNA]</scope>
    <source>
        <strain evidence="3 4">MEV2011</strain>
    </source>
</reference>
<organism evidence="3 4">
    <name type="scientific">Schinkia azotoformans MEV2011</name>
    <dbReference type="NCBI Taxonomy" id="1348973"/>
    <lineage>
        <taxon>Bacteria</taxon>
        <taxon>Bacillati</taxon>
        <taxon>Bacillota</taxon>
        <taxon>Bacilli</taxon>
        <taxon>Bacillales</taxon>
        <taxon>Bacillaceae</taxon>
        <taxon>Calidifontibacillus/Schinkia group</taxon>
        <taxon>Schinkia</taxon>
    </lineage>
</organism>
<feature type="transmembrane region" description="Helical" evidence="1">
    <location>
        <begin position="302"/>
        <end position="323"/>
    </location>
</feature>
<dbReference type="AlphaFoldDB" id="A0A072NRZ5"/>
<gene>
    <name evidence="3" type="ORF">M670_00257</name>
</gene>
<keyword evidence="1" id="KW-1133">Transmembrane helix</keyword>
<accession>A0A072NRZ5</accession>
<evidence type="ECO:0000313" key="4">
    <source>
        <dbReference type="Proteomes" id="UP000027936"/>
    </source>
</evidence>
<feature type="transmembrane region" description="Helical" evidence="1">
    <location>
        <begin position="12"/>
        <end position="33"/>
    </location>
</feature>
<dbReference type="Pfam" id="PF04235">
    <property type="entry name" value="DUF418"/>
    <property type="match status" value="1"/>
</dbReference>
<evidence type="ECO:0000313" key="3">
    <source>
        <dbReference type="EMBL" id="KEF40236.1"/>
    </source>
</evidence>
<dbReference type="RefSeq" id="WP_035192600.1">
    <property type="nucleotide sequence ID" value="NZ_JJRY01000001.1"/>
</dbReference>
<feature type="transmembrane region" description="Helical" evidence="1">
    <location>
        <begin position="165"/>
        <end position="187"/>
    </location>
</feature>
<dbReference type="OrthoDB" id="9807744at2"/>
<feature type="transmembrane region" description="Helical" evidence="1">
    <location>
        <begin position="207"/>
        <end position="225"/>
    </location>
</feature>
<keyword evidence="1" id="KW-0812">Transmembrane</keyword>
<feature type="transmembrane region" description="Helical" evidence="1">
    <location>
        <begin position="237"/>
        <end position="257"/>
    </location>
</feature>